<accession>A0A409X7R2</accession>
<dbReference type="EMBL" id="NHYD01002426">
    <property type="protein sequence ID" value="PPQ86802.1"/>
    <property type="molecule type" value="Genomic_DNA"/>
</dbReference>
<reference evidence="2 3" key="1">
    <citation type="journal article" date="2018" name="Evol. Lett.">
        <title>Horizontal gene cluster transfer increased hallucinogenic mushroom diversity.</title>
        <authorList>
            <person name="Reynolds H.T."/>
            <person name="Vijayakumar V."/>
            <person name="Gluck-Thaler E."/>
            <person name="Korotkin H.B."/>
            <person name="Matheny P.B."/>
            <person name="Slot J.C."/>
        </authorList>
    </citation>
    <scope>NUCLEOTIDE SEQUENCE [LARGE SCALE GENOMIC DNA]</scope>
    <source>
        <strain evidence="2 3">2631</strain>
    </source>
</reference>
<organism evidence="2 3">
    <name type="scientific">Psilocybe cyanescens</name>
    <dbReference type="NCBI Taxonomy" id="93625"/>
    <lineage>
        <taxon>Eukaryota</taxon>
        <taxon>Fungi</taxon>
        <taxon>Dikarya</taxon>
        <taxon>Basidiomycota</taxon>
        <taxon>Agaricomycotina</taxon>
        <taxon>Agaricomycetes</taxon>
        <taxon>Agaricomycetidae</taxon>
        <taxon>Agaricales</taxon>
        <taxon>Agaricineae</taxon>
        <taxon>Strophariaceae</taxon>
        <taxon>Psilocybe</taxon>
    </lineage>
</organism>
<gene>
    <name evidence="2" type="ORF">CVT25_012055</name>
</gene>
<keyword evidence="3" id="KW-1185">Reference proteome</keyword>
<feature type="compositionally biased region" description="Polar residues" evidence="1">
    <location>
        <begin position="56"/>
        <end position="67"/>
    </location>
</feature>
<comment type="caution">
    <text evidence="2">The sequence shown here is derived from an EMBL/GenBank/DDBJ whole genome shotgun (WGS) entry which is preliminary data.</text>
</comment>
<evidence type="ECO:0000256" key="1">
    <source>
        <dbReference type="SAM" id="MobiDB-lite"/>
    </source>
</evidence>
<evidence type="ECO:0000313" key="2">
    <source>
        <dbReference type="EMBL" id="PPQ86802.1"/>
    </source>
</evidence>
<sequence>MCMARTATRTDNNDDTHGMYRDMYDMNGSMHDSHDNTYNSHDGHDNDDDTYGGRIQQPQQRWRVQHN</sequence>
<evidence type="ECO:0000313" key="3">
    <source>
        <dbReference type="Proteomes" id="UP000283269"/>
    </source>
</evidence>
<feature type="region of interest" description="Disordered" evidence="1">
    <location>
        <begin position="26"/>
        <end position="67"/>
    </location>
</feature>
<dbReference type="AlphaFoldDB" id="A0A409X7R2"/>
<dbReference type="Proteomes" id="UP000283269">
    <property type="component" value="Unassembled WGS sequence"/>
</dbReference>
<protein>
    <submittedName>
        <fullName evidence="2">Uncharacterized protein</fullName>
    </submittedName>
</protein>
<proteinExistence type="predicted"/>
<name>A0A409X7R2_PSICY</name>
<dbReference type="InParanoid" id="A0A409X7R2"/>